<evidence type="ECO:0000256" key="1">
    <source>
        <dbReference type="SAM" id="MobiDB-lite"/>
    </source>
</evidence>
<dbReference type="EMBL" id="AP028213">
    <property type="protein sequence ID" value="BEI89822.1"/>
    <property type="molecule type" value="Genomic_DNA"/>
</dbReference>
<protein>
    <submittedName>
        <fullName evidence="2">Uncharacterized protein</fullName>
    </submittedName>
</protein>
<organism evidence="2 3">
    <name type="scientific">Cutaneotrichosporon cavernicola</name>
    <dbReference type="NCBI Taxonomy" id="279322"/>
    <lineage>
        <taxon>Eukaryota</taxon>
        <taxon>Fungi</taxon>
        <taxon>Dikarya</taxon>
        <taxon>Basidiomycota</taxon>
        <taxon>Agaricomycotina</taxon>
        <taxon>Tremellomycetes</taxon>
        <taxon>Trichosporonales</taxon>
        <taxon>Trichosporonaceae</taxon>
        <taxon>Cutaneotrichosporon</taxon>
    </lineage>
</organism>
<keyword evidence="3" id="KW-1185">Reference proteome</keyword>
<feature type="compositionally biased region" description="Polar residues" evidence="1">
    <location>
        <begin position="375"/>
        <end position="385"/>
    </location>
</feature>
<name>A0AA48IBM1_9TREE</name>
<gene>
    <name evidence="2" type="ORF">CcaverHIS019_0211840</name>
</gene>
<accession>A0AA48IBM1</accession>
<dbReference type="AlphaFoldDB" id="A0AA48IBM1"/>
<feature type="region of interest" description="Disordered" evidence="1">
    <location>
        <begin position="1"/>
        <end position="43"/>
    </location>
</feature>
<feature type="compositionally biased region" description="Polar residues" evidence="1">
    <location>
        <begin position="398"/>
        <end position="416"/>
    </location>
</feature>
<feature type="compositionally biased region" description="Low complexity" evidence="1">
    <location>
        <begin position="10"/>
        <end position="36"/>
    </location>
</feature>
<evidence type="ECO:0000313" key="3">
    <source>
        <dbReference type="Proteomes" id="UP001233271"/>
    </source>
</evidence>
<dbReference type="RefSeq" id="XP_060455088.1">
    <property type="nucleotide sequence ID" value="XM_060598279.1"/>
</dbReference>
<feature type="region of interest" description="Disordered" evidence="1">
    <location>
        <begin position="369"/>
        <end position="427"/>
    </location>
</feature>
<dbReference type="KEGG" id="ccac:CcaHIS019_0211840"/>
<evidence type="ECO:0000313" key="2">
    <source>
        <dbReference type="EMBL" id="BEI89822.1"/>
    </source>
</evidence>
<reference evidence="2" key="1">
    <citation type="journal article" date="2023" name="BMC Genomics">
        <title>Chromosome-level genome assemblies of Cutaneotrichosporon spp. (Trichosporonales, Basidiomycota) reveal imbalanced evolution between nucleotide sequences and chromosome synteny.</title>
        <authorList>
            <person name="Kobayashi Y."/>
            <person name="Kayamori A."/>
            <person name="Aoki K."/>
            <person name="Shiwa Y."/>
            <person name="Matsutani M."/>
            <person name="Fujita N."/>
            <person name="Sugita T."/>
            <person name="Iwasaki W."/>
            <person name="Tanaka N."/>
            <person name="Takashima M."/>
        </authorList>
    </citation>
    <scope>NUCLEOTIDE SEQUENCE</scope>
    <source>
        <strain evidence="2">HIS019</strain>
    </source>
</reference>
<proteinExistence type="predicted"/>
<dbReference type="Proteomes" id="UP001233271">
    <property type="component" value="Chromosome 2"/>
</dbReference>
<sequence length="502" mass="53874">MDKEAPPPYVSSTSPSSTSPAEPGPSTRSSSSSPQTPASPPEYSAQKRLVLWCAEGGGKQPRRARDLTVDLAPPTVLRKFSLDNQNITHLRHGDDGCSLTPRPLGYILTGKVEMWSATQRTQEYHWGGMACDRAMKWRLVGATDGAHIRRDLHTVVDIVPHQRIHSSRVLAGAREVRTGKPDRDLRAALTAQGGVAVWNVTSAAYLAGEEDTYLSCLPGLDPEAEPSFKILDKTEEGMHWARWATAEVGGGTATRQKRHARNVLDFDVGSIVVALKEGGEVWLCIVDRPDNIRVVARADLVGIYRLASDDDDEPTYNQPVAYVVDLRAGVRVYPIQSGGEGMPFAQLSLQPLVDGYQAAARTPSGEVHAWMRGTCPSTSPSSGNPSALWAPRTPSPTQPSGSRLASHDSQPSTRSSPEVGLGARSETNPNQLDVTICATQVTELVELPHTRDGQLFPVSVGVGCALCVSMELDELGDSSKKRRGLGIMGLGLLGKGKGKKAG</sequence>
<dbReference type="GeneID" id="85493693"/>